<organism evidence="1 2">
    <name type="scientific">Plakobranchus ocellatus</name>
    <dbReference type="NCBI Taxonomy" id="259542"/>
    <lineage>
        <taxon>Eukaryota</taxon>
        <taxon>Metazoa</taxon>
        <taxon>Spiralia</taxon>
        <taxon>Lophotrochozoa</taxon>
        <taxon>Mollusca</taxon>
        <taxon>Gastropoda</taxon>
        <taxon>Heterobranchia</taxon>
        <taxon>Euthyneura</taxon>
        <taxon>Panpulmonata</taxon>
        <taxon>Sacoglossa</taxon>
        <taxon>Placobranchoidea</taxon>
        <taxon>Plakobranchidae</taxon>
        <taxon>Plakobranchus</taxon>
    </lineage>
</organism>
<accession>A0AAV4B6C9</accession>
<proteinExistence type="predicted"/>
<protein>
    <submittedName>
        <fullName evidence="1">Uncharacterized protein</fullName>
    </submittedName>
</protein>
<sequence>MYKDFSIARSTPTSVSKKPVDEIVDNTQSQKWIVDLRPRRVRRLRWAPNLRREIPAVFMEYANPLAQAALLIVIATDKIPIGFLSILSSYSNS</sequence>
<dbReference type="AlphaFoldDB" id="A0AAV4B6C9"/>
<reference evidence="1 2" key="1">
    <citation type="journal article" date="2021" name="Elife">
        <title>Chloroplast acquisition without the gene transfer in kleptoplastic sea slugs, Plakobranchus ocellatus.</title>
        <authorList>
            <person name="Maeda T."/>
            <person name="Takahashi S."/>
            <person name="Yoshida T."/>
            <person name="Shimamura S."/>
            <person name="Takaki Y."/>
            <person name="Nagai Y."/>
            <person name="Toyoda A."/>
            <person name="Suzuki Y."/>
            <person name="Arimoto A."/>
            <person name="Ishii H."/>
            <person name="Satoh N."/>
            <person name="Nishiyama T."/>
            <person name="Hasebe M."/>
            <person name="Maruyama T."/>
            <person name="Minagawa J."/>
            <person name="Obokata J."/>
            <person name="Shigenobu S."/>
        </authorList>
    </citation>
    <scope>NUCLEOTIDE SEQUENCE [LARGE SCALE GENOMIC DNA]</scope>
</reference>
<name>A0AAV4B6C9_9GAST</name>
<gene>
    <name evidence="1" type="ORF">PoB_004084300</name>
</gene>
<dbReference type="EMBL" id="BLXT01004553">
    <property type="protein sequence ID" value="GFO14338.1"/>
    <property type="molecule type" value="Genomic_DNA"/>
</dbReference>
<dbReference type="Proteomes" id="UP000735302">
    <property type="component" value="Unassembled WGS sequence"/>
</dbReference>
<comment type="caution">
    <text evidence="1">The sequence shown here is derived from an EMBL/GenBank/DDBJ whole genome shotgun (WGS) entry which is preliminary data.</text>
</comment>
<evidence type="ECO:0000313" key="1">
    <source>
        <dbReference type="EMBL" id="GFO14338.1"/>
    </source>
</evidence>
<keyword evidence="2" id="KW-1185">Reference proteome</keyword>
<evidence type="ECO:0000313" key="2">
    <source>
        <dbReference type="Proteomes" id="UP000735302"/>
    </source>
</evidence>